<protein>
    <recommendedName>
        <fullName evidence="1">Orc1-like AAA ATPase domain-containing protein</fullName>
    </recommendedName>
</protein>
<dbReference type="PANTHER" id="PTHR34301">
    <property type="entry name" value="DNA-BINDING PROTEIN-RELATED"/>
    <property type="match status" value="1"/>
</dbReference>
<dbReference type="EMBL" id="LXWF01000041">
    <property type="protein sequence ID" value="ORC16133.1"/>
    <property type="molecule type" value="Genomic_DNA"/>
</dbReference>
<reference evidence="2 3" key="1">
    <citation type="submission" date="2016-05" db="EMBL/GenBank/DDBJ databases">
        <title>Draft genome sequence of a porcine commensal Rothia nasimurium.</title>
        <authorList>
            <person name="Gaiser R.A."/>
            <person name="Van Baarlen P."/>
            <person name="Wells J.M."/>
        </authorList>
    </citation>
    <scope>NUCLEOTIDE SEQUENCE [LARGE SCALE GENOMIC DNA]</scope>
    <source>
        <strain evidence="2 3">PT-32</strain>
    </source>
</reference>
<evidence type="ECO:0000259" key="1">
    <source>
        <dbReference type="Pfam" id="PF13191"/>
    </source>
</evidence>
<comment type="caution">
    <text evidence="2">The sequence shown here is derived from an EMBL/GenBank/DDBJ whole genome shotgun (WGS) entry which is preliminary data.</text>
</comment>
<evidence type="ECO:0000313" key="2">
    <source>
        <dbReference type="EMBL" id="ORC16133.1"/>
    </source>
</evidence>
<proteinExistence type="predicted"/>
<dbReference type="PANTHER" id="PTHR34301:SF8">
    <property type="entry name" value="ATPASE DOMAIN-CONTAINING PROTEIN"/>
    <property type="match status" value="1"/>
</dbReference>
<accession>A0A1Y1RNH1</accession>
<dbReference type="Gene3D" id="3.40.50.300">
    <property type="entry name" value="P-loop containing nucleotide triphosphate hydrolases"/>
    <property type="match status" value="1"/>
</dbReference>
<dbReference type="AlphaFoldDB" id="A0A1Y1RNH1"/>
<organism evidence="2 3">
    <name type="scientific">Rothia nasimurium</name>
    <dbReference type="NCBI Taxonomy" id="85336"/>
    <lineage>
        <taxon>Bacteria</taxon>
        <taxon>Bacillati</taxon>
        <taxon>Actinomycetota</taxon>
        <taxon>Actinomycetes</taxon>
        <taxon>Micrococcales</taxon>
        <taxon>Micrococcaceae</taxon>
        <taxon>Rothia</taxon>
    </lineage>
</organism>
<keyword evidence="3" id="KW-1185">Reference proteome</keyword>
<gene>
    <name evidence="2" type="ORF">A7979_05580</name>
</gene>
<dbReference type="Proteomes" id="UP000192359">
    <property type="component" value="Unassembled WGS sequence"/>
</dbReference>
<dbReference type="InterPro" id="IPR027417">
    <property type="entry name" value="P-loop_NTPase"/>
</dbReference>
<dbReference type="Pfam" id="PF13191">
    <property type="entry name" value="AAA_16"/>
    <property type="match status" value="1"/>
</dbReference>
<feature type="domain" description="Orc1-like AAA ATPase" evidence="1">
    <location>
        <begin position="16"/>
        <end position="180"/>
    </location>
</feature>
<name>A0A1Y1RNH1_9MICC</name>
<sequence length="368" mass="40402">MRNPFSPSFGATPPNIFGRSKELSSFTEALQEGPGSPGRAMLFTGARGMGKTVLLNEIENIARDHGWATISETATPGVAQRLQETYLPLALDDWGKRSSKSHITSVSVTGLGSLTRSISEQPPVVPTLRLLLSEILDVLEENSSGLLITLDEVHRENIDDLREIATAIQHLFREGRNIMFVAAGLPHAIHDLLNDNVLTFLRRAERYSLGLLSPQARHDAFVEAFANSGKTISSEAVEQVASASQGYPYLIQLLGYHAWRLSVDDSQVDTATAQEAIQVSRSKLTYLVHEPALSALSHGDMEFLRAMAHDKGESKIADIAERLGKTVQELSVYRQRLLKAEVIAATGHGKLSFVLPYMQEFIANKFAE</sequence>
<evidence type="ECO:0000313" key="3">
    <source>
        <dbReference type="Proteomes" id="UP000192359"/>
    </source>
</evidence>
<dbReference type="InterPro" id="IPR041664">
    <property type="entry name" value="AAA_16"/>
</dbReference>
<dbReference type="RefSeq" id="WP_180377886.1">
    <property type="nucleotide sequence ID" value="NZ_LXWF01000041.1"/>
</dbReference>
<dbReference type="SUPFAM" id="SSF52540">
    <property type="entry name" value="P-loop containing nucleoside triphosphate hydrolases"/>
    <property type="match status" value="1"/>
</dbReference>